<proteinExistence type="predicted"/>
<dbReference type="AlphaFoldDB" id="A0A2B7TRI3"/>
<gene>
    <name evidence="1" type="ORF">C9Z68_00005</name>
</gene>
<dbReference type="RefSeq" id="WP_000894818.1">
    <property type="nucleotide sequence ID" value="NZ_AP027423.1"/>
</dbReference>
<protein>
    <submittedName>
        <fullName evidence="1">Uncharacterized protein</fullName>
    </submittedName>
</protein>
<dbReference type="EMBL" id="RRGJ01000001">
    <property type="protein sequence ID" value="TJQ18945.1"/>
    <property type="molecule type" value="Genomic_DNA"/>
</dbReference>
<reference evidence="1 2" key="1">
    <citation type="submission" date="2018-12" db="EMBL/GenBank/DDBJ databases">
        <title>Food and Water Safety Consortium.</title>
        <authorList>
            <person name="Tyson S."/>
            <person name="Peterson C.-L."/>
            <person name="Olson A."/>
            <person name="Tyler S."/>
            <person name="Cabral J."/>
            <person name="Lynch T."/>
            <person name="Knox N."/>
            <person name="Van Domselaar G."/>
            <person name="Graham M."/>
        </authorList>
    </citation>
    <scope>NUCLEOTIDE SEQUENCE [LARGE SCALE GENOMIC DNA]</scope>
    <source>
        <strain evidence="1 2">FWSEC0118</strain>
    </source>
</reference>
<organism evidence="1 2">
    <name type="scientific">Escherichia coli</name>
    <dbReference type="NCBI Taxonomy" id="562"/>
    <lineage>
        <taxon>Bacteria</taxon>
        <taxon>Pseudomonadati</taxon>
        <taxon>Pseudomonadota</taxon>
        <taxon>Gammaproteobacteria</taxon>
        <taxon>Enterobacterales</taxon>
        <taxon>Enterobacteriaceae</taxon>
        <taxon>Escherichia</taxon>
    </lineage>
</organism>
<accession>A0A2B7TRI3</accession>
<name>A0A2B7TRI3_ECOLX</name>
<evidence type="ECO:0000313" key="2">
    <source>
        <dbReference type="Proteomes" id="UP000309937"/>
    </source>
</evidence>
<comment type="caution">
    <text evidence="1">The sequence shown here is derived from an EMBL/GenBank/DDBJ whole genome shotgun (WGS) entry which is preliminary data.</text>
</comment>
<sequence length="77" mass="8681">MLETQRVMMTDKTLAHSMTAAKAIAANQIARIAARKESHQQNEAIERLRVNTRILNGAEMQIYPQLATSAMNRIQTE</sequence>
<evidence type="ECO:0000313" key="1">
    <source>
        <dbReference type="EMBL" id="TJQ18945.1"/>
    </source>
</evidence>
<dbReference type="Proteomes" id="UP000309937">
    <property type="component" value="Unassembled WGS sequence"/>
</dbReference>